<dbReference type="SUPFAM" id="SSF49899">
    <property type="entry name" value="Concanavalin A-like lectins/glucanases"/>
    <property type="match status" value="1"/>
</dbReference>
<dbReference type="Gene3D" id="2.10.25.10">
    <property type="entry name" value="Laminin"/>
    <property type="match status" value="1"/>
</dbReference>
<organism evidence="5 6">
    <name type="scientific">Cherax quadricarinatus</name>
    <name type="common">Australian red claw crayfish</name>
    <dbReference type="NCBI Taxonomy" id="27406"/>
    <lineage>
        <taxon>Eukaryota</taxon>
        <taxon>Metazoa</taxon>
        <taxon>Ecdysozoa</taxon>
        <taxon>Arthropoda</taxon>
        <taxon>Crustacea</taxon>
        <taxon>Multicrustacea</taxon>
        <taxon>Malacostraca</taxon>
        <taxon>Eumalacostraca</taxon>
        <taxon>Eucarida</taxon>
        <taxon>Decapoda</taxon>
        <taxon>Pleocyemata</taxon>
        <taxon>Astacidea</taxon>
        <taxon>Parastacoidea</taxon>
        <taxon>Parastacidae</taxon>
        <taxon>Cherax</taxon>
    </lineage>
</organism>
<dbReference type="PROSITE" id="PS50026">
    <property type="entry name" value="EGF_3"/>
    <property type="match status" value="1"/>
</dbReference>
<protein>
    <recommendedName>
        <fullName evidence="7">Neural-cadherin</fullName>
    </recommendedName>
</protein>
<proteinExistence type="predicted"/>
<evidence type="ECO:0000256" key="1">
    <source>
        <dbReference type="ARBA" id="ARBA00023157"/>
    </source>
</evidence>
<feature type="disulfide bond" evidence="2">
    <location>
        <begin position="250"/>
        <end position="259"/>
    </location>
</feature>
<feature type="domain" description="Laminin G" evidence="3">
    <location>
        <begin position="272"/>
        <end position="471"/>
    </location>
</feature>
<dbReference type="EMBL" id="JARKIK010000007">
    <property type="protein sequence ID" value="KAK8750486.1"/>
    <property type="molecule type" value="Genomic_DNA"/>
</dbReference>
<feature type="non-terminal residue" evidence="5">
    <location>
        <position position="471"/>
    </location>
</feature>
<keyword evidence="6" id="KW-1185">Reference proteome</keyword>
<dbReference type="InterPro" id="IPR013320">
    <property type="entry name" value="ConA-like_dom_sf"/>
</dbReference>
<dbReference type="CDD" id="cd00054">
    <property type="entry name" value="EGF_CA"/>
    <property type="match status" value="1"/>
</dbReference>
<keyword evidence="2" id="KW-0245">EGF-like domain</keyword>
<feature type="domain" description="EGF-like" evidence="4">
    <location>
        <begin position="224"/>
        <end position="260"/>
    </location>
</feature>
<comment type="caution">
    <text evidence="2">Lacks conserved residue(s) required for the propagation of feature annotation.</text>
</comment>
<dbReference type="GO" id="GO:0016020">
    <property type="term" value="C:membrane"/>
    <property type="evidence" value="ECO:0007669"/>
    <property type="project" value="UniProtKB-SubCell"/>
</dbReference>
<evidence type="ECO:0000259" key="3">
    <source>
        <dbReference type="PROSITE" id="PS50025"/>
    </source>
</evidence>
<dbReference type="PANTHER" id="PTHR15036">
    <property type="entry name" value="PIKACHURIN-LIKE PROTEIN"/>
    <property type="match status" value="1"/>
</dbReference>
<dbReference type="PROSITE" id="PS50025">
    <property type="entry name" value="LAM_G_DOMAIN"/>
    <property type="match status" value="1"/>
</dbReference>
<dbReference type="Gene3D" id="2.60.120.200">
    <property type="match status" value="1"/>
</dbReference>
<evidence type="ECO:0008006" key="7">
    <source>
        <dbReference type="Google" id="ProtNLM"/>
    </source>
</evidence>
<dbReference type="SMART" id="SM00282">
    <property type="entry name" value="LamG"/>
    <property type="match status" value="1"/>
</dbReference>
<name>A0AAW0YGA8_CHEQU</name>
<dbReference type="InterPro" id="IPR050372">
    <property type="entry name" value="Neurexin-related_CASP"/>
</dbReference>
<evidence type="ECO:0000259" key="4">
    <source>
        <dbReference type="PROSITE" id="PS50026"/>
    </source>
</evidence>
<dbReference type="PROSITE" id="PS00022">
    <property type="entry name" value="EGF_1"/>
    <property type="match status" value="1"/>
</dbReference>
<comment type="caution">
    <text evidence="5">The sequence shown here is derived from an EMBL/GenBank/DDBJ whole genome shotgun (WGS) entry which is preliminary data.</text>
</comment>
<dbReference type="InterPro" id="IPR000742">
    <property type="entry name" value="EGF"/>
</dbReference>
<gene>
    <name evidence="5" type="ORF">OTU49_014859</name>
</gene>
<reference evidence="5 6" key="1">
    <citation type="journal article" date="2024" name="BMC Genomics">
        <title>Genome assembly of redclaw crayfish (Cherax quadricarinatus) provides insights into its immune adaptation and hypoxia tolerance.</title>
        <authorList>
            <person name="Liu Z."/>
            <person name="Zheng J."/>
            <person name="Li H."/>
            <person name="Fang K."/>
            <person name="Wang S."/>
            <person name="He J."/>
            <person name="Zhou D."/>
            <person name="Weng S."/>
            <person name="Chi M."/>
            <person name="Gu Z."/>
            <person name="He J."/>
            <person name="Li F."/>
            <person name="Wang M."/>
        </authorList>
    </citation>
    <scope>NUCLEOTIDE SEQUENCE [LARGE SCALE GENOMIC DNA]</scope>
    <source>
        <strain evidence="5">ZL_2023a</strain>
    </source>
</reference>
<sequence>MAPDTPEGRYELSFKVNDASQGQFGVRANVTVEVKTLNAHDVTYATPITLAADPYQLVVEREGGDSSTLSLLESTVRAWVGRDEAGVWAVSVEALEEHPTPSTITDACRVWLVSPGMTNLQHLILYRKLELSAILGVSVREVGIGTCQEASPVIDLDDAYEFEGEIDFEEVSNAAQDVDGCMDGCWVRAALGEGFSVVDANTSALVGPRMEVLTTCGCGNTAPDHTTCSPYTCLNGGRCIPTPTGTKCICPHGTWGSRCKVVVRHFEDSGGGRDTGGEVGEDVPVGGWAWVAPIPPCAEVHLSLEVLTRSPAATLLYSGPDHGAATSDTEDDSIRELLLLELRQGRPSLLLDLGGGPVTLTLNASSSLADNTWHRIDLIWKDELVEMIVDLCTGGGLDEPPTFPSSPAHATPTDAHTCRGAARLPRTARVLNASGPLQVGGLAHPLPAHYLNDGTPIFRPPHFQGCLRNLR</sequence>
<dbReference type="Pfam" id="PF02210">
    <property type="entry name" value="Laminin_G_2"/>
    <property type="match status" value="1"/>
</dbReference>
<accession>A0AAW0YGA8</accession>
<dbReference type="PANTHER" id="PTHR15036:SF49">
    <property type="entry name" value="AXOTACTIN"/>
    <property type="match status" value="1"/>
</dbReference>
<dbReference type="InterPro" id="IPR001791">
    <property type="entry name" value="Laminin_G"/>
</dbReference>
<dbReference type="SMART" id="SM00181">
    <property type="entry name" value="EGF"/>
    <property type="match status" value="1"/>
</dbReference>
<keyword evidence="1 2" id="KW-1015">Disulfide bond</keyword>
<dbReference type="AlphaFoldDB" id="A0AAW0YGA8"/>
<dbReference type="CDD" id="cd00110">
    <property type="entry name" value="LamG"/>
    <property type="match status" value="1"/>
</dbReference>
<dbReference type="Pfam" id="PF00008">
    <property type="entry name" value="EGF"/>
    <property type="match status" value="1"/>
</dbReference>
<evidence type="ECO:0000256" key="2">
    <source>
        <dbReference type="PROSITE-ProRule" id="PRU00076"/>
    </source>
</evidence>
<evidence type="ECO:0000313" key="6">
    <source>
        <dbReference type="Proteomes" id="UP001445076"/>
    </source>
</evidence>
<dbReference type="Proteomes" id="UP001445076">
    <property type="component" value="Unassembled WGS sequence"/>
</dbReference>
<evidence type="ECO:0000313" key="5">
    <source>
        <dbReference type="EMBL" id="KAK8750486.1"/>
    </source>
</evidence>